<reference evidence="10" key="1">
    <citation type="submission" date="2025-08" db="UniProtKB">
        <authorList>
            <consortium name="RefSeq"/>
        </authorList>
    </citation>
    <scope>IDENTIFICATION</scope>
</reference>
<dbReference type="OrthoDB" id="9836334at2759"/>
<evidence type="ECO:0000313" key="10">
    <source>
        <dbReference type="RefSeq" id="XP_007941005.1"/>
    </source>
</evidence>
<dbReference type="GO" id="GO:0050821">
    <property type="term" value="P:protein stabilization"/>
    <property type="evidence" value="ECO:0007669"/>
    <property type="project" value="TreeGrafter"/>
</dbReference>
<proteinExistence type="inferred from homology"/>
<evidence type="ECO:0000256" key="1">
    <source>
        <dbReference type="ARBA" id="ARBA00003829"/>
    </source>
</evidence>
<keyword evidence="6" id="KW-0597">Phosphoprotein</keyword>
<dbReference type="PANTHER" id="PTHR11470">
    <property type="entry name" value="KAPPA CASEIN"/>
    <property type="match status" value="1"/>
</dbReference>
<dbReference type="AlphaFoldDB" id="A0A8B6ZZ84"/>
<gene>
    <name evidence="10" type="primary">CSN3</name>
</gene>
<evidence type="ECO:0000256" key="5">
    <source>
        <dbReference type="ARBA" id="ARBA00022525"/>
    </source>
</evidence>
<dbReference type="CTD" id="1448"/>
<dbReference type="InterPro" id="IPR000117">
    <property type="entry name" value="Casein_kappa"/>
</dbReference>
<evidence type="ECO:0000256" key="8">
    <source>
        <dbReference type="ARBA" id="ARBA00023180"/>
    </source>
</evidence>
<dbReference type="GO" id="GO:0005615">
    <property type="term" value="C:extracellular space"/>
    <property type="evidence" value="ECO:0007669"/>
    <property type="project" value="TreeGrafter"/>
</dbReference>
<protein>
    <recommendedName>
        <fullName evidence="4">Kappa-casein</fullName>
    </recommendedName>
</protein>
<evidence type="ECO:0000256" key="7">
    <source>
        <dbReference type="ARBA" id="ARBA00022743"/>
    </source>
</evidence>
<comment type="similarity">
    <text evidence="3">Belongs to the kappa-casein family.</text>
</comment>
<evidence type="ECO:0000256" key="4">
    <source>
        <dbReference type="ARBA" id="ARBA00017238"/>
    </source>
</evidence>
<dbReference type="GO" id="GO:0007595">
    <property type="term" value="P:lactation"/>
    <property type="evidence" value="ECO:0007669"/>
    <property type="project" value="TreeGrafter"/>
</dbReference>
<dbReference type="PANTHER" id="PTHR11470:SF2">
    <property type="entry name" value="KAPPA-CASEIN"/>
    <property type="match status" value="1"/>
</dbReference>
<keyword evidence="5" id="KW-0964">Secreted</keyword>
<dbReference type="GeneID" id="103198642"/>
<dbReference type="RefSeq" id="XP_007941005.1">
    <property type="nucleotide sequence ID" value="XM_007942814.1"/>
</dbReference>
<evidence type="ECO:0000313" key="9">
    <source>
        <dbReference type="Proteomes" id="UP000694850"/>
    </source>
</evidence>
<comment type="subcellular location">
    <subcellularLocation>
        <location evidence="2">Secreted</location>
    </subcellularLocation>
</comment>
<evidence type="ECO:0000256" key="2">
    <source>
        <dbReference type="ARBA" id="ARBA00004613"/>
    </source>
</evidence>
<dbReference type="Proteomes" id="UP000694850">
    <property type="component" value="Unplaced"/>
</dbReference>
<sequence>MDETPGNLLPLRLQAAEVQSQEQLTCLESDERWFCQQIVKYNPVNYMRSYAQYEPNYYQPRLAVPINNPYISHIYPGKPVAVRPHVQIPQWQVPSNINPSPLAYHTYFHPSLIVVPPKKVQDEAIIPTIDTTTIEPTHIPTIEPTVNTVVTPDASSDFISTSSTPATTTVPVTSPIV</sequence>
<organism evidence="9 10">
    <name type="scientific">Orycteropus afer afer</name>
    <dbReference type="NCBI Taxonomy" id="1230840"/>
    <lineage>
        <taxon>Eukaryota</taxon>
        <taxon>Metazoa</taxon>
        <taxon>Chordata</taxon>
        <taxon>Craniata</taxon>
        <taxon>Vertebrata</taxon>
        <taxon>Euteleostomi</taxon>
        <taxon>Mammalia</taxon>
        <taxon>Eutheria</taxon>
        <taxon>Afrotheria</taxon>
        <taxon>Tubulidentata</taxon>
        <taxon>Orycteropodidae</taxon>
        <taxon>Orycteropus</taxon>
    </lineage>
</organism>
<comment type="function">
    <text evidence="1">Kappa-casein stabilizes micelle formation, preventing casein precipitation in milk.</text>
</comment>
<accession>A0A8B6ZZ84</accession>
<keyword evidence="9" id="KW-1185">Reference proteome</keyword>
<keyword evidence="7" id="KW-0494">Milk protein</keyword>
<evidence type="ECO:0000256" key="6">
    <source>
        <dbReference type="ARBA" id="ARBA00022553"/>
    </source>
</evidence>
<keyword evidence="8" id="KW-0325">Glycoprotein</keyword>
<name>A0A8B6ZZ84_ORYAF</name>
<dbReference type="Pfam" id="PF00997">
    <property type="entry name" value="Casein_kappa"/>
    <property type="match status" value="1"/>
</dbReference>
<evidence type="ECO:0000256" key="3">
    <source>
        <dbReference type="ARBA" id="ARBA00005332"/>
    </source>
</evidence>